<proteinExistence type="predicted"/>
<feature type="non-terminal residue" evidence="1">
    <location>
        <position position="1"/>
    </location>
</feature>
<gene>
    <name evidence="1" type="primary">ORF128638</name>
</gene>
<dbReference type="AlphaFoldDB" id="A0A0B7ALK1"/>
<organism evidence="1">
    <name type="scientific">Arion vulgaris</name>
    <dbReference type="NCBI Taxonomy" id="1028688"/>
    <lineage>
        <taxon>Eukaryota</taxon>
        <taxon>Metazoa</taxon>
        <taxon>Spiralia</taxon>
        <taxon>Lophotrochozoa</taxon>
        <taxon>Mollusca</taxon>
        <taxon>Gastropoda</taxon>
        <taxon>Heterobranchia</taxon>
        <taxon>Euthyneura</taxon>
        <taxon>Panpulmonata</taxon>
        <taxon>Eupulmonata</taxon>
        <taxon>Stylommatophora</taxon>
        <taxon>Helicina</taxon>
        <taxon>Arionoidea</taxon>
        <taxon>Arionidae</taxon>
        <taxon>Arion</taxon>
    </lineage>
</organism>
<evidence type="ECO:0000313" key="1">
    <source>
        <dbReference type="EMBL" id="CEK81914.1"/>
    </source>
</evidence>
<protein>
    <submittedName>
        <fullName evidence="1">Uncharacterized protein</fullName>
    </submittedName>
</protein>
<sequence length="88" mass="9903">LAFHSQLLPPGIHRSSLTSISLRVPSEGLSSDLIRRSPQCVFYPSPPSASYLLFHLPFFHYIPQFLICDPVIPLQLEYPVQAPIDECP</sequence>
<reference evidence="1" key="1">
    <citation type="submission" date="2014-12" db="EMBL/GenBank/DDBJ databases">
        <title>Insight into the proteome of Arion vulgaris.</title>
        <authorList>
            <person name="Aradska J."/>
            <person name="Bulat T."/>
            <person name="Smidak R."/>
            <person name="Sarate P."/>
            <person name="Gangsoo J."/>
            <person name="Sialana F."/>
            <person name="Bilban M."/>
            <person name="Lubec G."/>
        </authorList>
    </citation>
    <scope>NUCLEOTIDE SEQUENCE</scope>
    <source>
        <tissue evidence="1">Skin</tissue>
    </source>
</reference>
<name>A0A0B7ALK1_9EUPU</name>
<dbReference type="EMBL" id="HACG01035049">
    <property type="protein sequence ID" value="CEK81914.1"/>
    <property type="molecule type" value="Transcribed_RNA"/>
</dbReference>
<accession>A0A0B7ALK1</accession>